<sequence length="81" mass="9504">MKKLGLLDVVAEQHRTFISNLRLLPELKWAALGDLYRLPDKERYPLKEWEEAVSYLLGCEVHFENYEAIGKSLKPFSLQVR</sequence>
<organism evidence="1 2">
    <name type="scientific">[Eubacterium] siraeum</name>
    <dbReference type="NCBI Taxonomy" id="39492"/>
    <lineage>
        <taxon>Bacteria</taxon>
        <taxon>Bacillati</taxon>
        <taxon>Bacillota</taxon>
        <taxon>Clostridia</taxon>
        <taxon>Eubacteriales</taxon>
        <taxon>Oscillospiraceae</taxon>
        <taxon>Oscillospiraceae incertae sedis</taxon>
    </lineage>
</organism>
<protein>
    <submittedName>
        <fullName evidence="1">Uncharacterized protein</fullName>
    </submittedName>
</protein>
<dbReference type="STRING" id="39492.ERS852540_00550"/>
<accession>A0A174Z5Q9</accession>
<reference evidence="1 2" key="1">
    <citation type="submission" date="2015-09" db="EMBL/GenBank/DDBJ databases">
        <authorList>
            <consortium name="Pathogen Informatics"/>
        </authorList>
    </citation>
    <scope>NUCLEOTIDE SEQUENCE [LARGE SCALE GENOMIC DNA]</scope>
    <source>
        <strain evidence="1 2">2789STDY5834928</strain>
    </source>
</reference>
<evidence type="ECO:0000313" key="1">
    <source>
        <dbReference type="EMBL" id="CUQ82745.1"/>
    </source>
</evidence>
<dbReference type="EMBL" id="CZBY01000003">
    <property type="protein sequence ID" value="CUQ82745.1"/>
    <property type="molecule type" value="Genomic_DNA"/>
</dbReference>
<name>A0A174Z5Q9_9FIRM</name>
<dbReference type="AlphaFoldDB" id="A0A174Z5Q9"/>
<evidence type="ECO:0000313" key="2">
    <source>
        <dbReference type="Proteomes" id="UP000095662"/>
    </source>
</evidence>
<dbReference type="OrthoDB" id="1858746at2"/>
<gene>
    <name evidence="1" type="ORF">ERS852540_00550</name>
</gene>
<proteinExistence type="predicted"/>
<dbReference type="Proteomes" id="UP000095662">
    <property type="component" value="Unassembled WGS sequence"/>
</dbReference>